<dbReference type="InterPro" id="IPR010982">
    <property type="entry name" value="Lambda_DNA-bd_dom_sf"/>
</dbReference>
<dbReference type="InterPro" id="IPR001387">
    <property type="entry name" value="Cro/C1-type_HTH"/>
</dbReference>
<evidence type="ECO:0000259" key="1">
    <source>
        <dbReference type="PROSITE" id="PS50943"/>
    </source>
</evidence>
<name>A0A090WG91_9FLAO</name>
<dbReference type="eggNOG" id="COG1396">
    <property type="taxonomic scope" value="Bacteria"/>
</dbReference>
<dbReference type="GO" id="GO:0003677">
    <property type="term" value="F:DNA binding"/>
    <property type="evidence" value="ECO:0007669"/>
    <property type="project" value="InterPro"/>
</dbReference>
<gene>
    <name evidence="2" type="ORF">JCM19301_2985</name>
    <name evidence="3" type="ORF">JCM19302_659</name>
    <name evidence="4" type="ORF">JCM19538_882</name>
</gene>
<dbReference type="Proteomes" id="UP000030184">
    <property type="component" value="Unassembled WGS sequence"/>
</dbReference>
<comment type="caution">
    <text evidence="2">The sequence shown here is derived from an EMBL/GenBank/DDBJ whole genome shotgun (WGS) entry which is preliminary data.</text>
</comment>
<dbReference type="SUPFAM" id="SSF47413">
    <property type="entry name" value="lambda repressor-like DNA-binding domains"/>
    <property type="match status" value="1"/>
</dbReference>
<dbReference type="STRING" id="504487.JCM19538_882"/>
<dbReference type="Proteomes" id="UP000029646">
    <property type="component" value="Unassembled WGS sequence"/>
</dbReference>
<dbReference type="Gene3D" id="1.10.260.40">
    <property type="entry name" value="lambda repressor-like DNA-binding domains"/>
    <property type="match status" value="1"/>
</dbReference>
<dbReference type="EMBL" id="BBNS01000003">
    <property type="protein sequence ID" value="GAL69764.1"/>
    <property type="molecule type" value="Genomic_DNA"/>
</dbReference>
<dbReference type="SMART" id="SM00530">
    <property type="entry name" value="HTH_XRE"/>
    <property type="match status" value="1"/>
</dbReference>
<proteinExistence type="predicted"/>
<dbReference type="AlphaFoldDB" id="A0A090WG91"/>
<organism evidence="2 5">
    <name type="scientific">Jejuia pallidilutea</name>
    <dbReference type="NCBI Taxonomy" id="504487"/>
    <lineage>
        <taxon>Bacteria</taxon>
        <taxon>Pseudomonadati</taxon>
        <taxon>Bacteroidota</taxon>
        <taxon>Flavobacteriia</taxon>
        <taxon>Flavobacteriales</taxon>
        <taxon>Flavobacteriaceae</taxon>
        <taxon>Jejuia</taxon>
    </lineage>
</organism>
<evidence type="ECO:0000313" key="6">
    <source>
        <dbReference type="Proteomes" id="UP000030184"/>
    </source>
</evidence>
<dbReference type="EMBL" id="BBNR01000005">
    <property type="protein sequence ID" value="GAL66507.1"/>
    <property type="molecule type" value="Genomic_DNA"/>
</dbReference>
<feature type="domain" description="HTH cro/C1-type" evidence="1">
    <location>
        <begin position="11"/>
        <end position="65"/>
    </location>
</feature>
<dbReference type="RefSeq" id="WP_042242456.1">
    <property type="nucleotide sequence ID" value="NZ_BBNR01000005.1"/>
</dbReference>
<accession>A0A090WG91</accession>
<dbReference type="CDD" id="cd00093">
    <property type="entry name" value="HTH_XRE"/>
    <property type="match status" value="1"/>
</dbReference>
<dbReference type="EMBL" id="BBNY01000090">
    <property type="protein sequence ID" value="GAL90824.1"/>
    <property type="molecule type" value="Genomic_DNA"/>
</dbReference>
<dbReference type="PROSITE" id="PS50943">
    <property type="entry name" value="HTH_CROC1"/>
    <property type="match status" value="1"/>
</dbReference>
<evidence type="ECO:0000313" key="2">
    <source>
        <dbReference type="EMBL" id="GAL66507.1"/>
    </source>
</evidence>
<dbReference type="OrthoDB" id="4762426at2"/>
<sequence>MQLEKSFGETIRDLRIENHLTLREVAEQLKIDTSMLGKIEKNNRNPSKQFIKDISSLFSIDEDLLTVAHLSDTVAYSILEEELATEVLKVAEEKINYLNKHKAKK</sequence>
<dbReference type="Proteomes" id="UP000029641">
    <property type="component" value="Unassembled WGS sequence"/>
</dbReference>
<reference evidence="6" key="1">
    <citation type="journal article" date="2014" name="Genome Announc.">
        <title>Draft Genome Sequence of Marine Flavobacterium Jejuia pallidilutea Strain 11shimoA1 and Pigmentation Mutants.</title>
        <authorList>
            <person name="Takatani N."/>
            <person name="Nakanishi M."/>
            <person name="Meirelles P."/>
            <person name="Mino S."/>
            <person name="Suda W."/>
            <person name="Oshima K."/>
            <person name="Hattori M."/>
            <person name="Ohkuma M."/>
            <person name="Hosokawa M."/>
            <person name="Miyashita K."/>
            <person name="Thompson F.L."/>
            <person name="Niwa A."/>
            <person name="Sawabe T."/>
            <person name="Sawabe T."/>
        </authorList>
    </citation>
    <scope>NUCLEOTIDE SEQUENCE [LARGE SCALE GENOMIC DNA]</scope>
    <source>
        <strain evidence="6">JCM 19538</strain>
    </source>
</reference>
<keyword evidence="6" id="KW-1185">Reference proteome</keyword>
<evidence type="ECO:0000313" key="4">
    <source>
        <dbReference type="EMBL" id="GAL90824.1"/>
    </source>
</evidence>
<dbReference type="REBASE" id="100471">
    <property type="entry name" value="C.Jpa19538ORF881P"/>
</dbReference>
<evidence type="ECO:0000313" key="3">
    <source>
        <dbReference type="EMBL" id="GAL69764.1"/>
    </source>
</evidence>
<evidence type="ECO:0000313" key="5">
    <source>
        <dbReference type="Proteomes" id="UP000029641"/>
    </source>
</evidence>
<dbReference type="Pfam" id="PF01381">
    <property type="entry name" value="HTH_3"/>
    <property type="match status" value="1"/>
</dbReference>
<protein>
    <recommendedName>
        <fullName evidence="1">HTH cro/C1-type domain-containing protein</fullName>
    </recommendedName>
</protein>